<dbReference type="Gene3D" id="3.30.950.10">
    <property type="entry name" value="Methyltransferase, Cobalt-precorrin-4 Transmethylase, Domain 2"/>
    <property type="match status" value="1"/>
</dbReference>
<dbReference type="EMBL" id="JAJNNZ010000006">
    <property type="protein sequence ID" value="MCJ2377101.1"/>
    <property type="molecule type" value="Genomic_DNA"/>
</dbReference>
<dbReference type="GO" id="GO:0004851">
    <property type="term" value="F:uroporphyrin-III C-methyltransferase activity"/>
    <property type="evidence" value="ECO:0007669"/>
    <property type="project" value="UniProtKB-EC"/>
</dbReference>
<organism evidence="14 15">
    <name type="scientific">Vibrio gelatinilyticus</name>
    <dbReference type="NCBI Taxonomy" id="2893468"/>
    <lineage>
        <taxon>Bacteria</taxon>
        <taxon>Pseudomonadati</taxon>
        <taxon>Pseudomonadota</taxon>
        <taxon>Gammaproteobacteria</taxon>
        <taxon>Vibrionales</taxon>
        <taxon>Vibrionaceae</taxon>
        <taxon>Vibrio</taxon>
    </lineage>
</organism>
<protein>
    <recommendedName>
        <fullName evidence="2">uroporphyrinogen-III C-methyltransferase</fullName>
        <ecNumber evidence="2">2.1.1.107</ecNumber>
    </recommendedName>
</protein>
<keyword evidence="10" id="KW-0511">Multifunctional enzyme</keyword>
<evidence type="ECO:0000313" key="14">
    <source>
        <dbReference type="EMBL" id="MCJ2377101.1"/>
    </source>
</evidence>
<accession>A0A9X1WB53</accession>
<keyword evidence="7" id="KW-0560">Oxidoreductase</keyword>
<dbReference type="FunFam" id="3.40.1010.10:FF:000001">
    <property type="entry name" value="Siroheme synthase"/>
    <property type="match status" value="1"/>
</dbReference>
<keyword evidence="3" id="KW-0169">Cobalamin biosynthesis</keyword>
<keyword evidence="5 14" id="KW-0808">Transferase</keyword>
<keyword evidence="6" id="KW-0949">S-adenosyl-L-methionine</keyword>
<dbReference type="Pfam" id="PF00590">
    <property type="entry name" value="TP_methylase"/>
    <property type="match status" value="1"/>
</dbReference>
<proteinExistence type="inferred from homology"/>
<evidence type="ECO:0000256" key="4">
    <source>
        <dbReference type="ARBA" id="ARBA00022603"/>
    </source>
</evidence>
<keyword evidence="4 14" id="KW-0489">Methyltransferase</keyword>
<dbReference type="NCBIfam" id="NF004790">
    <property type="entry name" value="PRK06136.1"/>
    <property type="match status" value="1"/>
</dbReference>
<evidence type="ECO:0000259" key="13">
    <source>
        <dbReference type="Pfam" id="PF00590"/>
    </source>
</evidence>
<dbReference type="AlphaFoldDB" id="A0A9X1WB53"/>
<name>A0A9X1WB53_9VIBR</name>
<evidence type="ECO:0000256" key="10">
    <source>
        <dbReference type="ARBA" id="ARBA00023268"/>
    </source>
</evidence>
<dbReference type="NCBIfam" id="TIGR01469">
    <property type="entry name" value="cobA_cysG_Cterm"/>
    <property type="match status" value="1"/>
</dbReference>
<dbReference type="RefSeq" id="WP_244357039.1">
    <property type="nucleotide sequence ID" value="NZ_JAJNNZ010000006.1"/>
</dbReference>
<dbReference type="GO" id="GO:0016829">
    <property type="term" value="F:lyase activity"/>
    <property type="evidence" value="ECO:0007669"/>
    <property type="project" value="UniProtKB-KW"/>
</dbReference>
<dbReference type="InterPro" id="IPR014776">
    <property type="entry name" value="4pyrrole_Mease_sub2"/>
</dbReference>
<dbReference type="SUPFAM" id="SSF53790">
    <property type="entry name" value="Tetrapyrrole methylase"/>
    <property type="match status" value="1"/>
</dbReference>
<dbReference type="InterPro" id="IPR050161">
    <property type="entry name" value="Siro_Cobalamin_biosynth"/>
</dbReference>
<sequence length="283" mass="30772">MSLNNRDKRVSHLGKVLLTGAGPGDPELLTLKALKAIQTSDIIVYDNLVSDEIKALFPSQTLTINVGKSKGNHSSTQTEINEILIYHALNGSSICRIKGGDPFIFGRGGEEMIELTNCGIEVEIIPGITSASGCTSYSNIPLTHRGVSQGCTFITAHAEKQLSVNWQALAQLNQTIVVYMGLSKTDEITQHLVDAGLSKETPVALIEKGCCPEQRTIRGTLSKLTSLKQKYDVRSPALIVIGEVVNIHTQLEEHAELDSQFAFLYQQDFGKRPVTPSAVQETI</sequence>
<evidence type="ECO:0000256" key="2">
    <source>
        <dbReference type="ARBA" id="ARBA00012162"/>
    </source>
</evidence>
<dbReference type="Gene3D" id="3.40.1010.10">
    <property type="entry name" value="Cobalt-precorrin-4 Transmethylase, Domain 1"/>
    <property type="match status" value="1"/>
</dbReference>
<keyword evidence="9" id="KW-0627">Porphyrin biosynthesis</keyword>
<dbReference type="InterPro" id="IPR000878">
    <property type="entry name" value="4pyrrol_Mease"/>
</dbReference>
<evidence type="ECO:0000256" key="3">
    <source>
        <dbReference type="ARBA" id="ARBA00022573"/>
    </source>
</evidence>
<dbReference type="GO" id="GO:0032259">
    <property type="term" value="P:methylation"/>
    <property type="evidence" value="ECO:0007669"/>
    <property type="project" value="UniProtKB-KW"/>
</dbReference>
<dbReference type="PANTHER" id="PTHR45790">
    <property type="entry name" value="SIROHEME SYNTHASE-RELATED"/>
    <property type="match status" value="1"/>
</dbReference>
<dbReference type="GO" id="GO:0019354">
    <property type="term" value="P:siroheme biosynthetic process"/>
    <property type="evidence" value="ECO:0007669"/>
    <property type="project" value="InterPro"/>
</dbReference>
<dbReference type="Proteomes" id="UP001139488">
    <property type="component" value="Unassembled WGS sequence"/>
</dbReference>
<evidence type="ECO:0000256" key="7">
    <source>
        <dbReference type="ARBA" id="ARBA00023002"/>
    </source>
</evidence>
<dbReference type="FunFam" id="3.30.950.10:FF:000001">
    <property type="entry name" value="Siroheme synthase"/>
    <property type="match status" value="1"/>
</dbReference>
<gene>
    <name evidence="14" type="primary">cobA</name>
    <name evidence="14" type="ORF">LNL84_09700</name>
</gene>
<evidence type="ECO:0000256" key="8">
    <source>
        <dbReference type="ARBA" id="ARBA00023239"/>
    </source>
</evidence>
<evidence type="ECO:0000256" key="6">
    <source>
        <dbReference type="ARBA" id="ARBA00022691"/>
    </source>
</evidence>
<evidence type="ECO:0000256" key="5">
    <source>
        <dbReference type="ARBA" id="ARBA00022679"/>
    </source>
</evidence>
<keyword evidence="15" id="KW-1185">Reference proteome</keyword>
<dbReference type="CDD" id="cd11642">
    <property type="entry name" value="SUMT"/>
    <property type="match status" value="1"/>
</dbReference>
<evidence type="ECO:0000256" key="9">
    <source>
        <dbReference type="ARBA" id="ARBA00023244"/>
    </source>
</evidence>
<dbReference type="PANTHER" id="PTHR45790:SF3">
    <property type="entry name" value="S-ADENOSYL-L-METHIONINE-DEPENDENT UROPORPHYRINOGEN III METHYLTRANSFERASE, CHLOROPLASTIC"/>
    <property type="match status" value="1"/>
</dbReference>
<comment type="caution">
    <text evidence="14">The sequence shown here is derived from an EMBL/GenBank/DDBJ whole genome shotgun (WGS) entry which is preliminary data.</text>
</comment>
<dbReference type="InterPro" id="IPR035996">
    <property type="entry name" value="4pyrrol_Methylase_sf"/>
</dbReference>
<feature type="domain" description="Tetrapyrrole methylase" evidence="13">
    <location>
        <begin position="15"/>
        <end position="224"/>
    </location>
</feature>
<evidence type="ECO:0000256" key="12">
    <source>
        <dbReference type="ARBA" id="ARBA00060548"/>
    </source>
</evidence>
<evidence type="ECO:0000313" key="15">
    <source>
        <dbReference type="Proteomes" id="UP001139488"/>
    </source>
</evidence>
<dbReference type="GO" id="GO:0016491">
    <property type="term" value="F:oxidoreductase activity"/>
    <property type="evidence" value="ECO:0007669"/>
    <property type="project" value="UniProtKB-KW"/>
</dbReference>
<dbReference type="InterPro" id="IPR006366">
    <property type="entry name" value="CobA/CysG_C"/>
</dbReference>
<comment type="pathway">
    <text evidence="12">Cofactor biosynthesis; adenosylcobalamin biosynthesis; precorrin-2 from uroporphyrinogen III: step 1/1.</text>
</comment>
<evidence type="ECO:0000256" key="11">
    <source>
        <dbReference type="ARBA" id="ARBA00025705"/>
    </source>
</evidence>
<dbReference type="EC" id="2.1.1.107" evidence="2"/>
<keyword evidence="8" id="KW-0456">Lyase</keyword>
<reference evidence="14" key="1">
    <citation type="submission" date="2021-11" db="EMBL/GenBank/DDBJ databases">
        <title>Vibrio ZSDE26 sp. nov. and Vibrio ZSDZ34 sp. nov., isolated from coastal seawater in Qingdao.</title>
        <authorList>
            <person name="Zhang P."/>
        </authorList>
    </citation>
    <scope>NUCLEOTIDE SEQUENCE</scope>
    <source>
        <strain evidence="14">ZSDZ34</strain>
    </source>
</reference>
<comment type="pathway">
    <text evidence="11">Porphyrin-containing compound metabolism; siroheme biosynthesis; precorrin-2 from uroporphyrinogen III: step 1/1.</text>
</comment>
<dbReference type="InterPro" id="IPR014777">
    <property type="entry name" value="4pyrrole_Mease_sub1"/>
</dbReference>
<evidence type="ECO:0000256" key="1">
    <source>
        <dbReference type="ARBA" id="ARBA00005879"/>
    </source>
</evidence>
<dbReference type="GO" id="GO:0009236">
    <property type="term" value="P:cobalamin biosynthetic process"/>
    <property type="evidence" value="ECO:0007669"/>
    <property type="project" value="UniProtKB-KW"/>
</dbReference>
<comment type="similarity">
    <text evidence="1">Belongs to the precorrin methyltransferase family.</text>
</comment>